<protein>
    <submittedName>
        <fullName evidence="18">TonB-dependent siderophore receptor</fullName>
    </submittedName>
</protein>
<evidence type="ECO:0000256" key="12">
    <source>
        <dbReference type="ARBA" id="ARBA00023170"/>
    </source>
</evidence>
<dbReference type="InterPro" id="IPR010105">
    <property type="entry name" value="TonB_sidphr_rcpt"/>
</dbReference>
<name>A0ABN5FHI9_9PROT</name>
<evidence type="ECO:0000256" key="16">
    <source>
        <dbReference type="SAM" id="SignalP"/>
    </source>
</evidence>
<comment type="similarity">
    <text evidence="2 14 15">Belongs to the TonB-dependent receptor family.</text>
</comment>
<keyword evidence="4 14" id="KW-1134">Transmembrane beta strand</keyword>
<evidence type="ECO:0000313" key="18">
    <source>
        <dbReference type="EMBL" id="AUG53883.1"/>
    </source>
</evidence>
<dbReference type="EMBL" id="CP024199">
    <property type="protein sequence ID" value="AUG53883.1"/>
    <property type="molecule type" value="Genomic_DNA"/>
</dbReference>
<evidence type="ECO:0000256" key="5">
    <source>
        <dbReference type="ARBA" id="ARBA00022496"/>
    </source>
</evidence>
<accession>A0ABN5FHI9</accession>
<dbReference type="InterPro" id="IPR011662">
    <property type="entry name" value="Secretin/TonB_short_N"/>
</dbReference>
<sequence>MYRFNVGNPARSGLVAIVLAGVSTLALTTALATQPAAAQTTAPQSVNITIPEGPLETALLSLGRQAGLHILYPSALTAGKQAKGLSGTMTVQNALSQLLAGSGLAFSIGDDGSVTIFDPAENAQNGETVLDPITITASRNALQNPGFVPATSSTGMKGNASILEIPQSLSVVTREELDQRGVNNFNEAVAYSPGIHAIDYPGGQGMPRLFMRGFRSQSQRAYYRDGLRNGFNPYDSDVEPYALEQFDVLKGPSSVLYGDAMPGGLVNTRTKRPTEDPLHQVQVQYGSYDRKQTAVDFSGPVTSDDSLLYRFTGLYRNSDTQINYAPDDALYLAPSFTWQPDDDTSLTLMMNYHKVTKGGSEQSLPVVNSVYSNGTKIPDDFFIGAPGLSEWESESASFGYEFNQALSSDWDFQQNLRYTYTDLDYITAFDANNAAVNADNTISVMLQKRPRVSHSVMLDNNVSTDFETGALKHDMLMGLNYGYYRFRETRANSNINRINIYNPNYDVGYTFNGPHSNDLDTINQVGLYAQDQIGLDNWLLTLGGRQDWVQTKTNDYYSRTIAAGLLADRHSTRNDAEFSGRAGLSYLFENGISPYVSYSTSFEPNLGTLASGSPAEPTTGEQYEVGIKYEPTSWNALFTASLYQLTEQNVTSTNPSNTATVLQTGEVRSRGLELEAKTAITPQLNLAASYTYTNAEVTKDANNQNGVNRTGLKADGVPTHSASAWLNYEFDNDLKGLSTGAGVRYVGTSYLVWNQTNGSQMNIPAYTLVDAAVSYDFSALSSDYAGISLQISGTNLLDKEYYSPGFYSNSVLAGTRRTVMATLTYNW</sequence>
<dbReference type="SMART" id="SM00965">
    <property type="entry name" value="STN"/>
    <property type="match status" value="1"/>
</dbReference>
<dbReference type="Proteomes" id="UP000233458">
    <property type="component" value="Chromosome"/>
</dbReference>
<keyword evidence="10 15" id="KW-0798">TonB box</keyword>
<keyword evidence="6 14" id="KW-0812">Transmembrane</keyword>
<evidence type="ECO:0000256" key="1">
    <source>
        <dbReference type="ARBA" id="ARBA00004571"/>
    </source>
</evidence>
<evidence type="ECO:0000256" key="6">
    <source>
        <dbReference type="ARBA" id="ARBA00022692"/>
    </source>
</evidence>
<evidence type="ECO:0000256" key="7">
    <source>
        <dbReference type="ARBA" id="ARBA00022729"/>
    </source>
</evidence>
<dbReference type="PANTHER" id="PTHR32552">
    <property type="entry name" value="FERRICHROME IRON RECEPTOR-RELATED"/>
    <property type="match status" value="1"/>
</dbReference>
<keyword evidence="7 16" id="KW-0732">Signal</keyword>
<keyword evidence="3 14" id="KW-0813">Transport</keyword>
<dbReference type="Gene3D" id="3.55.50.30">
    <property type="match status" value="1"/>
</dbReference>
<evidence type="ECO:0000256" key="4">
    <source>
        <dbReference type="ARBA" id="ARBA00022452"/>
    </source>
</evidence>
<keyword evidence="9" id="KW-0406">Ion transport</keyword>
<dbReference type="RefSeq" id="WP_101285353.1">
    <property type="nucleotide sequence ID" value="NZ_CP024199.1"/>
</dbReference>
<feature type="domain" description="Secretin/TonB short N-terminal" evidence="17">
    <location>
        <begin position="68"/>
        <end position="119"/>
    </location>
</feature>
<dbReference type="InterPro" id="IPR012910">
    <property type="entry name" value="Plug_dom"/>
</dbReference>
<dbReference type="InterPro" id="IPR039426">
    <property type="entry name" value="TonB-dep_rcpt-like"/>
</dbReference>
<dbReference type="CDD" id="cd01347">
    <property type="entry name" value="ligand_gated_channel"/>
    <property type="match status" value="1"/>
</dbReference>
<keyword evidence="11 14" id="KW-0472">Membrane</keyword>
<dbReference type="SUPFAM" id="SSF56935">
    <property type="entry name" value="Porins"/>
    <property type="match status" value="1"/>
</dbReference>
<dbReference type="NCBIfam" id="TIGR01783">
    <property type="entry name" value="TonB-siderophor"/>
    <property type="match status" value="1"/>
</dbReference>
<dbReference type="Pfam" id="PF00593">
    <property type="entry name" value="TonB_dep_Rec_b-barrel"/>
    <property type="match status" value="1"/>
</dbReference>
<keyword evidence="13 14" id="KW-0998">Cell outer membrane</keyword>
<dbReference type="Pfam" id="PF07660">
    <property type="entry name" value="STN"/>
    <property type="match status" value="1"/>
</dbReference>
<keyword evidence="12 18" id="KW-0675">Receptor</keyword>
<evidence type="ECO:0000256" key="15">
    <source>
        <dbReference type="RuleBase" id="RU003357"/>
    </source>
</evidence>
<dbReference type="InterPro" id="IPR037066">
    <property type="entry name" value="Plug_dom_sf"/>
</dbReference>
<evidence type="ECO:0000313" key="19">
    <source>
        <dbReference type="Proteomes" id="UP000233458"/>
    </source>
</evidence>
<evidence type="ECO:0000259" key="17">
    <source>
        <dbReference type="SMART" id="SM00965"/>
    </source>
</evidence>
<keyword evidence="8" id="KW-0408">Iron</keyword>
<feature type="chain" id="PRO_5046373486" evidence="16">
    <location>
        <begin position="39"/>
        <end position="827"/>
    </location>
</feature>
<gene>
    <name evidence="18" type="ORF">CSC3H3_15055</name>
</gene>
<evidence type="ECO:0000256" key="11">
    <source>
        <dbReference type="ARBA" id="ARBA00023136"/>
    </source>
</evidence>
<evidence type="ECO:0000256" key="9">
    <source>
        <dbReference type="ARBA" id="ARBA00023065"/>
    </source>
</evidence>
<evidence type="ECO:0000256" key="2">
    <source>
        <dbReference type="ARBA" id="ARBA00009810"/>
    </source>
</evidence>
<dbReference type="Pfam" id="PF07715">
    <property type="entry name" value="Plug"/>
    <property type="match status" value="1"/>
</dbReference>
<comment type="subcellular location">
    <subcellularLocation>
        <location evidence="1 14">Cell outer membrane</location>
        <topology evidence="1 14">Multi-pass membrane protein</topology>
    </subcellularLocation>
</comment>
<evidence type="ECO:0000256" key="8">
    <source>
        <dbReference type="ARBA" id="ARBA00023004"/>
    </source>
</evidence>
<organism evidence="18 19">
    <name type="scientific">Thalassospira marina</name>
    <dbReference type="NCBI Taxonomy" id="2048283"/>
    <lineage>
        <taxon>Bacteria</taxon>
        <taxon>Pseudomonadati</taxon>
        <taxon>Pseudomonadota</taxon>
        <taxon>Alphaproteobacteria</taxon>
        <taxon>Rhodospirillales</taxon>
        <taxon>Thalassospiraceae</taxon>
        <taxon>Thalassospira</taxon>
    </lineage>
</organism>
<evidence type="ECO:0000256" key="10">
    <source>
        <dbReference type="ARBA" id="ARBA00023077"/>
    </source>
</evidence>
<keyword evidence="19" id="KW-1185">Reference proteome</keyword>
<dbReference type="Gene3D" id="2.170.130.10">
    <property type="entry name" value="TonB-dependent receptor, plug domain"/>
    <property type="match status" value="1"/>
</dbReference>
<keyword evidence="5" id="KW-0410">Iron transport</keyword>
<dbReference type="Gene3D" id="2.40.170.20">
    <property type="entry name" value="TonB-dependent receptor, beta-barrel domain"/>
    <property type="match status" value="1"/>
</dbReference>
<dbReference type="InterPro" id="IPR036942">
    <property type="entry name" value="Beta-barrel_TonB_sf"/>
</dbReference>
<evidence type="ECO:0000256" key="3">
    <source>
        <dbReference type="ARBA" id="ARBA00022448"/>
    </source>
</evidence>
<evidence type="ECO:0000256" key="14">
    <source>
        <dbReference type="PROSITE-ProRule" id="PRU01360"/>
    </source>
</evidence>
<dbReference type="PANTHER" id="PTHR32552:SF68">
    <property type="entry name" value="FERRICHROME OUTER MEMBRANE TRANSPORTER_PHAGE RECEPTOR"/>
    <property type="match status" value="1"/>
</dbReference>
<reference evidence="18 19" key="1">
    <citation type="submission" date="2017-10" db="EMBL/GenBank/DDBJ databases">
        <title>Biodiversity and function of Thalassospira species in the particle-attached aromatic-hydrocarbon-degrading consortia from the surface seawater of the China South Sea.</title>
        <authorList>
            <person name="Dong C."/>
            <person name="Liu R."/>
            <person name="Shao Z."/>
        </authorList>
    </citation>
    <scope>NUCLEOTIDE SEQUENCE [LARGE SCALE GENOMIC DNA]</scope>
    <source>
        <strain evidence="18 19">CSC3H3</strain>
    </source>
</reference>
<proteinExistence type="inferred from homology"/>
<dbReference type="PROSITE" id="PS52016">
    <property type="entry name" value="TONB_DEPENDENT_REC_3"/>
    <property type="match status" value="1"/>
</dbReference>
<feature type="signal peptide" evidence="16">
    <location>
        <begin position="1"/>
        <end position="38"/>
    </location>
</feature>
<dbReference type="InterPro" id="IPR000531">
    <property type="entry name" value="Beta-barrel_TonB"/>
</dbReference>
<evidence type="ECO:0000256" key="13">
    <source>
        <dbReference type="ARBA" id="ARBA00023237"/>
    </source>
</evidence>